<dbReference type="GO" id="GO:0016791">
    <property type="term" value="F:phosphatase activity"/>
    <property type="evidence" value="ECO:0007669"/>
    <property type="project" value="InterPro"/>
</dbReference>
<keyword evidence="4 9" id="KW-0963">Cytoplasm</keyword>
<comment type="subunit">
    <text evidence="3">Monomer.</text>
</comment>
<reference evidence="13" key="1">
    <citation type="submission" date="2017-09" db="EMBL/GenBank/DDBJ databases">
        <title>Depth-based differentiation of microbial function through sediment-hosted aquifers and enrichment of novel symbionts in the deep terrestrial subsurface.</title>
        <authorList>
            <person name="Probst A.J."/>
            <person name="Ladd B."/>
            <person name="Jarett J.K."/>
            <person name="Geller-Mcgrath D.E."/>
            <person name="Sieber C.M.K."/>
            <person name="Emerson J.B."/>
            <person name="Anantharaman K."/>
            <person name="Thomas B.C."/>
            <person name="Malmstrom R."/>
            <person name="Stieglmeier M."/>
            <person name="Klingl A."/>
            <person name="Woyke T."/>
            <person name="Ryan C.M."/>
            <person name="Banfield J.F."/>
        </authorList>
    </citation>
    <scope>NUCLEOTIDE SEQUENCE [LARGE SCALE GENOMIC DNA]</scope>
</reference>
<keyword evidence="11" id="KW-0460">Magnesium</keyword>
<comment type="cofactor">
    <cofactor evidence="11">
        <name>Zn(2+)</name>
        <dbReference type="ChEBI" id="CHEBI:29105"/>
    </cofactor>
</comment>
<dbReference type="InterPro" id="IPR023214">
    <property type="entry name" value="HAD_sf"/>
</dbReference>
<dbReference type="InterPro" id="IPR006549">
    <property type="entry name" value="HAD-SF_hydro_IIIA"/>
</dbReference>
<dbReference type="InterPro" id="IPR006543">
    <property type="entry name" value="Histidinol-phos"/>
</dbReference>
<feature type="binding site" evidence="11">
    <location>
        <position position="100"/>
    </location>
    <ligand>
        <name>Zn(2+)</name>
        <dbReference type="ChEBI" id="CHEBI:29105"/>
    </ligand>
</feature>
<dbReference type="NCBIfam" id="TIGR01656">
    <property type="entry name" value="Histidinol-ppas"/>
    <property type="match status" value="1"/>
</dbReference>
<feature type="binding site" evidence="11">
    <location>
        <position position="9"/>
    </location>
    <ligand>
        <name>Mg(2+)</name>
        <dbReference type="ChEBI" id="CHEBI:18420"/>
    </ligand>
</feature>
<name>A0A2M7W3I9_9BACT</name>
<dbReference type="Proteomes" id="UP000228952">
    <property type="component" value="Unassembled WGS sequence"/>
</dbReference>
<evidence type="ECO:0000256" key="10">
    <source>
        <dbReference type="PIRSR" id="PIRSR004682-1"/>
    </source>
</evidence>
<evidence type="ECO:0000256" key="6">
    <source>
        <dbReference type="ARBA" id="ARBA00022801"/>
    </source>
</evidence>
<keyword evidence="6 9" id="KW-0378">Hydrolase</keyword>
<feature type="active site" description="Nucleophile" evidence="10">
    <location>
        <position position="7"/>
    </location>
</feature>
<dbReference type="PANTHER" id="PTHR42891:SF1">
    <property type="entry name" value="D-GLYCERO-BETA-D-MANNO-HEPTOSE-1,7-BISPHOSPHATE 7-PHOSPHATASE"/>
    <property type="match status" value="1"/>
</dbReference>
<evidence type="ECO:0000256" key="4">
    <source>
        <dbReference type="ARBA" id="ARBA00022490"/>
    </source>
</evidence>
<evidence type="ECO:0000313" key="13">
    <source>
        <dbReference type="Proteomes" id="UP000228952"/>
    </source>
</evidence>
<comment type="cofactor">
    <cofactor evidence="1 11">
        <name>Mg(2+)</name>
        <dbReference type="ChEBI" id="CHEBI:18420"/>
    </cofactor>
</comment>
<feature type="binding site" evidence="11">
    <location>
        <position position="7"/>
    </location>
    <ligand>
        <name>Mg(2+)</name>
        <dbReference type="ChEBI" id="CHEBI:18420"/>
    </ligand>
</feature>
<comment type="caution">
    <text evidence="12">The sequence shown here is derived from an EMBL/GenBank/DDBJ whole genome shotgun (WGS) entry which is preliminary data.</text>
</comment>
<dbReference type="EMBL" id="PFQB01000007">
    <property type="protein sequence ID" value="PJA15864.1"/>
    <property type="molecule type" value="Genomic_DNA"/>
</dbReference>
<dbReference type="GO" id="GO:0005975">
    <property type="term" value="P:carbohydrate metabolic process"/>
    <property type="evidence" value="ECO:0007669"/>
    <property type="project" value="InterPro"/>
</dbReference>
<feature type="binding site" evidence="11">
    <location>
        <position position="98"/>
    </location>
    <ligand>
        <name>Zn(2+)</name>
        <dbReference type="ChEBI" id="CHEBI:29105"/>
    </ligand>
</feature>
<keyword evidence="7 9" id="KW-0119">Carbohydrate metabolism</keyword>
<evidence type="ECO:0000256" key="11">
    <source>
        <dbReference type="PIRSR" id="PIRSR004682-4"/>
    </source>
</evidence>
<dbReference type="InterPro" id="IPR004446">
    <property type="entry name" value="Heptose_bisP_phosphatase"/>
</dbReference>
<evidence type="ECO:0000256" key="1">
    <source>
        <dbReference type="ARBA" id="ARBA00001946"/>
    </source>
</evidence>
<dbReference type="EC" id="3.1.3.-" evidence="9"/>
<protein>
    <recommendedName>
        <fullName evidence="8 9">D,D-heptose 1,7-bisphosphate phosphatase</fullName>
        <ecNumber evidence="9">3.1.3.-</ecNumber>
    </recommendedName>
</protein>
<dbReference type="Pfam" id="PF08645">
    <property type="entry name" value="PNK3P"/>
    <property type="match status" value="1"/>
</dbReference>
<evidence type="ECO:0000256" key="7">
    <source>
        <dbReference type="ARBA" id="ARBA00023277"/>
    </source>
</evidence>
<dbReference type="PIRSF" id="PIRSF004682">
    <property type="entry name" value="GmhB"/>
    <property type="match status" value="1"/>
</dbReference>
<proteinExistence type="inferred from homology"/>
<gene>
    <name evidence="12" type="ORF">COX64_00195</name>
</gene>
<evidence type="ECO:0000256" key="8">
    <source>
        <dbReference type="ARBA" id="ARBA00031828"/>
    </source>
</evidence>
<keyword evidence="5 11" id="KW-0479">Metal-binding</keyword>
<evidence type="ECO:0000256" key="2">
    <source>
        <dbReference type="ARBA" id="ARBA00004496"/>
    </source>
</evidence>
<comment type="subcellular location">
    <subcellularLocation>
        <location evidence="2 9">Cytoplasm</location>
    </subcellularLocation>
</comment>
<dbReference type="GO" id="GO:0046872">
    <property type="term" value="F:metal ion binding"/>
    <property type="evidence" value="ECO:0007669"/>
    <property type="project" value="UniProtKB-KW"/>
</dbReference>
<dbReference type="GO" id="GO:0005737">
    <property type="term" value="C:cytoplasm"/>
    <property type="evidence" value="ECO:0007669"/>
    <property type="project" value="UniProtKB-SubCell"/>
</dbReference>
<feature type="binding site" evidence="11">
    <location>
        <position position="90"/>
    </location>
    <ligand>
        <name>Zn(2+)</name>
        <dbReference type="ChEBI" id="CHEBI:29105"/>
    </ligand>
</feature>
<dbReference type="AlphaFoldDB" id="A0A2M7W3I9"/>
<dbReference type="InterPro" id="IPR036412">
    <property type="entry name" value="HAD-like_sf"/>
</dbReference>
<evidence type="ECO:0000313" key="12">
    <source>
        <dbReference type="EMBL" id="PJA15864.1"/>
    </source>
</evidence>
<accession>A0A2M7W3I9</accession>
<dbReference type="PANTHER" id="PTHR42891">
    <property type="entry name" value="D-GLYCERO-BETA-D-MANNO-HEPTOSE-1,7-BISPHOSPHATE 7-PHOSPHATASE"/>
    <property type="match status" value="1"/>
</dbReference>
<evidence type="ECO:0000256" key="3">
    <source>
        <dbReference type="ARBA" id="ARBA00011245"/>
    </source>
</evidence>
<feature type="active site" description="Proton donor" evidence="10">
    <location>
        <position position="9"/>
    </location>
</feature>
<keyword evidence="11" id="KW-0862">Zinc</keyword>
<evidence type="ECO:0000256" key="5">
    <source>
        <dbReference type="ARBA" id="ARBA00022723"/>
    </source>
</evidence>
<sequence>MKVAFCDRDGTLIKDYPDEDWRFIEEPEFFEDTVATLHELRKRDYEIIVISNQYLIGEGYITQEHYDMLAKKFLEYLTNANISILNVYYCPHRREEGCSCIKPNTGMAERALVEYPTIDMEKSFVVGNTSVDIELARNLGMKSFGLEVVSDYCQNTNIKRLNALLKYV</sequence>
<dbReference type="Gene3D" id="3.40.50.1000">
    <property type="entry name" value="HAD superfamily/HAD-like"/>
    <property type="match status" value="1"/>
</dbReference>
<organism evidence="12 13">
    <name type="scientific">Candidatus Dojkabacteria bacterium CG_4_10_14_0_2_um_filter_Dojkabacteria_WS6_41_15</name>
    <dbReference type="NCBI Taxonomy" id="2014249"/>
    <lineage>
        <taxon>Bacteria</taxon>
        <taxon>Candidatus Dojkabacteria</taxon>
    </lineage>
</organism>
<dbReference type="InterPro" id="IPR013954">
    <property type="entry name" value="PNK3P"/>
</dbReference>
<dbReference type="NCBIfam" id="TIGR01662">
    <property type="entry name" value="HAD-SF-IIIA"/>
    <property type="match status" value="1"/>
</dbReference>
<feature type="binding site" evidence="11">
    <location>
        <position position="92"/>
    </location>
    <ligand>
        <name>Zn(2+)</name>
        <dbReference type="ChEBI" id="CHEBI:29105"/>
    </ligand>
</feature>
<comment type="similarity">
    <text evidence="9">Belongs to the gmhB family.</text>
</comment>
<dbReference type="SUPFAM" id="SSF56784">
    <property type="entry name" value="HAD-like"/>
    <property type="match status" value="1"/>
</dbReference>
<evidence type="ECO:0000256" key="9">
    <source>
        <dbReference type="PIRNR" id="PIRNR004682"/>
    </source>
</evidence>